<dbReference type="AlphaFoldDB" id="A0A5K1ITP2"/>
<reference evidence="2 3" key="1">
    <citation type="submission" date="2019-10" db="EMBL/GenBank/DDBJ databases">
        <authorList>
            <person name="Wolf R A."/>
        </authorList>
    </citation>
    <scope>NUCLEOTIDE SEQUENCE [LARGE SCALE GENOMIC DNA]</scope>
    <source>
        <strain evidence="2">Collinsella_intestinalis_DSM_13632</strain>
    </source>
</reference>
<sequence>MRQSCLDAFNSYVARYDASDERIALKFEHTYEVAGLCDEIARGEGLPPADVDLAWLCGLLHDIGRFEQLRQWGTFSDADSCCHAALGIQVLKDEMASFTNDPEWAHIIERAVALHSDFRLPSDLGARERLFCTITRDADKVDILRVFNQSSCEAVLGIDPSEFSRGEISDVAFEAFGERRCLARDERPGSLDGLVGAVCLAFELELPASRKALGDRGYLQALLREPFGLSPHFESELTQYRWDAICDVMGEM</sequence>
<dbReference type="InterPro" id="IPR006675">
    <property type="entry name" value="HDIG_dom"/>
</dbReference>
<dbReference type="OrthoDB" id="9797344at2"/>
<dbReference type="SMART" id="SM00471">
    <property type="entry name" value="HDc"/>
    <property type="match status" value="1"/>
</dbReference>
<dbReference type="EMBL" id="CABWIC010000007">
    <property type="protein sequence ID" value="VWL92216.1"/>
    <property type="molecule type" value="Genomic_DNA"/>
</dbReference>
<dbReference type="GeneID" id="77465495"/>
<dbReference type="NCBIfam" id="TIGR00277">
    <property type="entry name" value="HDIG"/>
    <property type="match status" value="1"/>
</dbReference>
<protein>
    <submittedName>
        <fullName evidence="2">HD domain protein</fullName>
    </submittedName>
</protein>
<evidence type="ECO:0000313" key="3">
    <source>
        <dbReference type="Proteomes" id="UP000405524"/>
    </source>
</evidence>
<dbReference type="SUPFAM" id="SSF109604">
    <property type="entry name" value="HD-domain/PDEase-like"/>
    <property type="match status" value="1"/>
</dbReference>
<dbReference type="InterPro" id="IPR003607">
    <property type="entry name" value="HD/PDEase_dom"/>
</dbReference>
<dbReference type="Proteomes" id="UP000405524">
    <property type="component" value="Unassembled WGS sequence"/>
</dbReference>
<dbReference type="CDD" id="cd00077">
    <property type="entry name" value="HDc"/>
    <property type="match status" value="1"/>
</dbReference>
<accession>A0A5K1ITP2</accession>
<dbReference type="InterPro" id="IPR006674">
    <property type="entry name" value="HD_domain"/>
</dbReference>
<proteinExistence type="predicted"/>
<feature type="domain" description="HD/PDEase" evidence="1">
    <location>
        <begin position="22"/>
        <end position="153"/>
    </location>
</feature>
<evidence type="ECO:0000313" key="2">
    <source>
        <dbReference type="EMBL" id="VWL92216.1"/>
    </source>
</evidence>
<dbReference type="Gene3D" id="1.10.3210.10">
    <property type="entry name" value="Hypothetical protein af1432"/>
    <property type="match status" value="1"/>
</dbReference>
<dbReference type="RefSeq" id="WP_152063202.1">
    <property type="nucleotide sequence ID" value="NZ_CABWIC010000007.1"/>
</dbReference>
<gene>
    <name evidence="2" type="ORF">JKKLCJKK_00509</name>
</gene>
<name>A0A5K1ITP2_9ACTN</name>
<dbReference type="Pfam" id="PF01966">
    <property type="entry name" value="HD"/>
    <property type="match status" value="1"/>
</dbReference>
<evidence type="ECO:0000259" key="1">
    <source>
        <dbReference type="SMART" id="SM00471"/>
    </source>
</evidence>
<organism evidence="2 3">
    <name type="scientific">Collinsella intestinalis</name>
    <dbReference type="NCBI Taxonomy" id="147207"/>
    <lineage>
        <taxon>Bacteria</taxon>
        <taxon>Bacillati</taxon>
        <taxon>Actinomycetota</taxon>
        <taxon>Coriobacteriia</taxon>
        <taxon>Coriobacteriales</taxon>
        <taxon>Coriobacteriaceae</taxon>
        <taxon>Collinsella</taxon>
    </lineage>
</organism>